<dbReference type="EMBL" id="CADEPI010000053">
    <property type="protein sequence ID" value="CAB3370581.1"/>
    <property type="molecule type" value="Genomic_DNA"/>
</dbReference>
<dbReference type="AlphaFoldDB" id="A0A8S1CNZ7"/>
<protein>
    <submittedName>
        <fullName evidence="2">Uncharacterized protein</fullName>
    </submittedName>
</protein>
<organism evidence="2 3">
    <name type="scientific">Cloeon dipterum</name>
    <dbReference type="NCBI Taxonomy" id="197152"/>
    <lineage>
        <taxon>Eukaryota</taxon>
        <taxon>Metazoa</taxon>
        <taxon>Ecdysozoa</taxon>
        <taxon>Arthropoda</taxon>
        <taxon>Hexapoda</taxon>
        <taxon>Insecta</taxon>
        <taxon>Pterygota</taxon>
        <taxon>Palaeoptera</taxon>
        <taxon>Ephemeroptera</taxon>
        <taxon>Pisciforma</taxon>
        <taxon>Baetidae</taxon>
        <taxon>Cloeon</taxon>
    </lineage>
</organism>
<evidence type="ECO:0000313" key="2">
    <source>
        <dbReference type="EMBL" id="CAB3370581.1"/>
    </source>
</evidence>
<dbReference type="PANTHER" id="PTHR11257">
    <property type="entry name" value="CHEMOSENSORY PROTEIN-RELATED"/>
    <property type="match status" value="1"/>
</dbReference>
<dbReference type="SUPFAM" id="SSF100910">
    <property type="entry name" value="Chemosensory protein Csp2"/>
    <property type="match status" value="1"/>
</dbReference>
<accession>A0A8S1CNZ7</accession>
<gene>
    <name evidence="2" type="ORF">CLODIP_2_CD08152</name>
</gene>
<keyword evidence="1" id="KW-0732">Signal</keyword>
<dbReference type="PANTHER" id="PTHR11257:SF13">
    <property type="entry name" value="GEO07322P1"/>
    <property type="match status" value="1"/>
</dbReference>
<reference evidence="2 3" key="1">
    <citation type="submission" date="2020-04" db="EMBL/GenBank/DDBJ databases">
        <authorList>
            <person name="Alioto T."/>
            <person name="Alioto T."/>
            <person name="Gomez Garrido J."/>
        </authorList>
    </citation>
    <scope>NUCLEOTIDE SEQUENCE [LARGE SCALE GENOMIC DNA]</scope>
</reference>
<dbReference type="InterPro" id="IPR036682">
    <property type="entry name" value="OS_D_A10/PebIII_sf"/>
</dbReference>
<comment type="caution">
    <text evidence="2">The sequence shown here is derived from an EMBL/GenBank/DDBJ whole genome shotgun (WGS) entry which is preliminary data.</text>
</comment>
<proteinExistence type="predicted"/>
<feature type="signal peptide" evidence="1">
    <location>
        <begin position="1"/>
        <end position="16"/>
    </location>
</feature>
<evidence type="ECO:0000313" key="3">
    <source>
        <dbReference type="Proteomes" id="UP000494165"/>
    </source>
</evidence>
<sequence length="131" mass="14773">MYRLAAILLVVAAASAAPQTKTADKYTEKFDTVDIDQILASERLVNNYFNCLMERGPCTPEGTELRSVLPDALESACSKCNDKQKNATEKVFQHLSQNKPKLWKELTDKYDPRGTYRSKYEAEANKHGVKV</sequence>
<name>A0A8S1CNZ7_9INSE</name>
<dbReference type="Proteomes" id="UP000494165">
    <property type="component" value="Unassembled WGS sequence"/>
</dbReference>
<evidence type="ECO:0000256" key="1">
    <source>
        <dbReference type="SAM" id="SignalP"/>
    </source>
</evidence>
<feature type="chain" id="PRO_5035728731" evidence="1">
    <location>
        <begin position="17"/>
        <end position="131"/>
    </location>
</feature>
<dbReference type="Gene3D" id="1.10.2080.10">
    <property type="entry name" value="Insect odorant-binding protein A10/Ejaculatory bulb-specific protein 3"/>
    <property type="match status" value="1"/>
</dbReference>
<dbReference type="OrthoDB" id="6344725at2759"/>
<dbReference type="Pfam" id="PF03392">
    <property type="entry name" value="OS-D"/>
    <property type="match status" value="1"/>
</dbReference>
<keyword evidence="3" id="KW-1185">Reference proteome</keyword>
<dbReference type="InterPro" id="IPR005055">
    <property type="entry name" value="A10/PebIII"/>
</dbReference>